<feature type="region of interest" description="Disordered" evidence="7">
    <location>
        <begin position="92"/>
        <end position="173"/>
    </location>
</feature>
<dbReference type="KEGG" id="mwe:WEN_00315"/>
<evidence type="ECO:0000256" key="7">
    <source>
        <dbReference type="SAM" id="MobiDB-lite"/>
    </source>
</evidence>
<keyword evidence="5" id="KW-0804">Transcription</keyword>
<dbReference type="RefSeq" id="WP_014849580.1">
    <property type="nucleotide sequence ID" value="NC_018149.1"/>
</dbReference>
<dbReference type="NCBIfam" id="TIGR04567">
    <property type="entry name" value="RNAP_delt_lowGC"/>
    <property type="match status" value="1"/>
</dbReference>
<keyword evidence="10" id="KW-1185">Reference proteome</keyword>
<dbReference type="InterPro" id="IPR038087">
    <property type="entry name" value="RNAP_delta_N_dom_sf"/>
</dbReference>
<dbReference type="HOGENOM" id="CLU_129264_0_0_14"/>
<dbReference type="PROSITE" id="PS51913">
    <property type="entry name" value="HTH_HARE"/>
    <property type="match status" value="1"/>
</dbReference>
<dbReference type="STRING" id="1197325.WEN_00315"/>
<evidence type="ECO:0000256" key="6">
    <source>
        <dbReference type="ARBA" id="ARBA00031937"/>
    </source>
</evidence>
<dbReference type="InterPro" id="IPR029757">
    <property type="entry name" value="RpoE"/>
</dbReference>
<feature type="domain" description="HTH HARE-type" evidence="8">
    <location>
        <begin position="6"/>
        <end position="76"/>
    </location>
</feature>
<dbReference type="Proteomes" id="UP000009005">
    <property type="component" value="Chromosome"/>
</dbReference>
<sequence length="173" mass="20121">MRHSTRDLMNIAYESAKDNFGNTSFNFAALWAKTWSVAKEFRKDSIENWIGAFYTELLIDPRFVYVGNQQWRLREFMDYNEYLKEIGKRAQDVQLKEPESAEGEAKEKVEVKKRGRGRKSALPEPTDTIATVVEAQEKDTQPIETEEVNLDEDMVIPASTRPQESEDDEDNYE</sequence>
<dbReference type="GO" id="GO:0016779">
    <property type="term" value="F:nucleotidyltransferase activity"/>
    <property type="evidence" value="ECO:0007669"/>
    <property type="project" value="UniProtKB-KW"/>
</dbReference>
<organism evidence="9 10">
    <name type="scientific">Mycoplasma wenyonii (strain Massachusetts)</name>
    <name type="common">Eperythrozoon wenyonii</name>
    <dbReference type="NCBI Taxonomy" id="1197325"/>
    <lineage>
        <taxon>Bacteria</taxon>
        <taxon>Bacillati</taxon>
        <taxon>Mycoplasmatota</taxon>
        <taxon>Mollicutes</taxon>
        <taxon>Mycoplasmataceae</taxon>
        <taxon>Mycoplasma</taxon>
    </lineage>
</organism>
<dbReference type="OrthoDB" id="400111at2"/>
<keyword evidence="4" id="KW-0548">Nucleotidyltransferase</keyword>
<evidence type="ECO:0000256" key="1">
    <source>
        <dbReference type="ARBA" id="ARBA00009828"/>
    </source>
</evidence>
<comment type="similarity">
    <text evidence="1">Belongs to the RpoE family.</text>
</comment>
<evidence type="ECO:0000256" key="2">
    <source>
        <dbReference type="ARBA" id="ARBA00022478"/>
    </source>
</evidence>
<dbReference type="PATRIC" id="fig|1197325.3.peg.72"/>
<evidence type="ECO:0000256" key="4">
    <source>
        <dbReference type="ARBA" id="ARBA00022695"/>
    </source>
</evidence>
<dbReference type="AlphaFoldDB" id="I6ZI74"/>
<evidence type="ECO:0000313" key="9">
    <source>
        <dbReference type="EMBL" id="AFN64870.1"/>
    </source>
</evidence>
<dbReference type="GO" id="GO:0006355">
    <property type="term" value="P:regulation of DNA-templated transcription"/>
    <property type="evidence" value="ECO:0007669"/>
    <property type="project" value="InterPro"/>
</dbReference>
<dbReference type="GO" id="GO:0006351">
    <property type="term" value="P:DNA-templated transcription"/>
    <property type="evidence" value="ECO:0007669"/>
    <property type="project" value="InterPro"/>
</dbReference>
<dbReference type="GO" id="GO:0000428">
    <property type="term" value="C:DNA-directed RNA polymerase complex"/>
    <property type="evidence" value="ECO:0007669"/>
    <property type="project" value="UniProtKB-KW"/>
</dbReference>
<dbReference type="EMBL" id="CP003703">
    <property type="protein sequence ID" value="AFN64870.1"/>
    <property type="molecule type" value="Genomic_DNA"/>
</dbReference>
<gene>
    <name evidence="9" type="ordered locus">WEN_00315</name>
</gene>
<feature type="compositionally biased region" description="Basic and acidic residues" evidence="7">
    <location>
        <begin position="92"/>
        <end position="112"/>
    </location>
</feature>
<dbReference type="Gene3D" id="1.10.10.1250">
    <property type="entry name" value="RNA polymerase, subunit delta, N-terminal domain"/>
    <property type="match status" value="1"/>
</dbReference>
<evidence type="ECO:0000256" key="5">
    <source>
        <dbReference type="ARBA" id="ARBA00023163"/>
    </source>
</evidence>
<protein>
    <recommendedName>
        <fullName evidence="6">RNAP delta factor</fullName>
    </recommendedName>
</protein>
<dbReference type="InterPro" id="IPR007759">
    <property type="entry name" value="Asxl_HARE-HTH"/>
</dbReference>
<feature type="compositionally biased region" description="Acidic residues" evidence="7">
    <location>
        <begin position="144"/>
        <end position="154"/>
    </location>
</feature>
<evidence type="ECO:0000313" key="10">
    <source>
        <dbReference type="Proteomes" id="UP000009005"/>
    </source>
</evidence>
<evidence type="ECO:0000259" key="8">
    <source>
        <dbReference type="PROSITE" id="PS51913"/>
    </source>
</evidence>
<reference evidence="9 10" key="1">
    <citation type="journal article" date="2012" name="J. Bacteriol.">
        <title>Complete genome sequence of Mycoplasma wenyonii strain Massachusetts.</title>
        <authorList>
            <person name="Dos Santos A.P."/>
            <person name="Guimaraes A.M."/>
            <person name="do Nascimento N.C."/>
            <person name="Sanmiguel P.J."/>
            <person name="Messick J.B."/>
        </authorList>
    </citation>
    <scope>NUCLEOTIDE SEQUENCE [LARGE SCALE GENOMIC DNA]</scope>
    <source>
        <strain evidence="9 10">Massachusetts</strain>
    </source>
</reference>
<proteinExistence type="inferred from homology"/>
<accession>I6ZI74</accession>
<keyword evidence="3" id="KW-0808">Transferase</keyword>
<name>I6ZI74_MYCWM</name>
<keyword evidence="2 9" id="KW-0240">DNA-directed RNA polymerase</keyword>
<evidence type="ECO:0000256" key="3">
    <source>
        <dbReference type="ARBA" id="ARBA00022679"/>
    </source>
</evidence>